<dbReference type="InterPro" id="IPR001478">
    <property type="entry name" value="PDZ"/>
</dbReference>
<keyword evidence="2 6" id="KW-0645">Protease</keyword>
<comment type="similarity">
    <text evidence="1">Belongs to the peptidase S1C family.</text>
</comment>
<dbReference type="InterPro" id="IPR009003">
    <property type="entry name" value="Peptidase_S1_PA"/>
</dbReference>
<dbReference type="InterPro" id="IPR043504">
    <property type="entry name" value="Peptidase_S1_PA_chymotrypsin"/>
</dbReference>
<dbReference type="Pfam" id="PF13180">
    <property type="entry name" value="PDZ_2"/>
    <property type="match status" value="1"/>
</dbReference>
<evidence type="ECO:0000256" key="2">
    <source>
        <dbReference type="ARBA" id="ARBA00022670"/>
    </source>
</evidence>
<dbReference type="SMART" id="SM00228">
    <property type="entry name" value="PDZ"/>
    <property type="match status" value="1"/>
</dbReference>
<proteinExistence type="inferred from homology"/>
<dbReference type="PROSITE" id="PS50106">
    <property type="entry name" value="PDZ"/>
    <property type="match status" value="1"/>
</dbReference>
<dbReference type="Gene3D" id="2.40.10.10">
    <property type="entry name" value="Trypsin-like serine proteases"/>
    <property type="match status" value="2"/>
</dbReference>
<evidence type="ECO:0000313" key="7">
    <source>
        <dbReference type="Proteomes" id="UP000315724"/>
    </source>
</evidence>
<organism evidence="6 7">
    <name type="scientific">Thalassoglobus polymorphus</name>
    <dbReference type="NCBI Taxonomy" id="2527994"/>
    <lineage>
        <taxon>Bacteria</taxon>
        <taxon>Pseudomonadati</taxon>
        <taxon>Planctomycetota</taxon>
        <taxon>Planctomycetia</taxon>
        <taxon>Planctomycetales</taxon>
        <taxon>Planctomycetaceae</taxon>
        <taxon>Thalassoglobus</taxon>
    </lineage>
</organism>
<gene>
    <name evidence="6" type="ORF">Mal48_45730</name>
</gene>
<keyword evidence="7" id="KW-1185">Reference proteome</keyword>
<protein>
    <submittedName>
        <fullName evidence="6">Serine endoprotease</fullName>
    </submittedName>
</protein>
<dbReference type="InterPro" id="IPR051201">
    <property type="entry name" value="Chloro_Bact_Ser_Proteases"/>
</dbReference>
<dbReference type="AlphaFoldDB" id="A0A517QUN6"/>
<feature type="region of interest" description="Disordered" evidence="4">
    <location>
        <begin position="337"/>
        <end position="377"/>
    </location>
</feature>
<reference evidence="6 7" key="1">
    <citation type="submission" date="2019-02" db="EMBL/GenBank/DDBJ databases">
        <title>Deep-cultivation of Planctomycetes and their phenomic and genomic characterization uncovers novel biology.</title>
        <authorList>
            <person name="Wiegand S."/>
            <person name="Jogler M."/>
            <person name="Boedeker C."/>
            <person name="Pinto D."/>
            <person name="Vollmers J."/>
            <person name="Rivas-Marin E."/>
            <person name="Kohn T."/>
            <person name="Peeters S.H."/>
            <person name="Heuer A."/>
            <person name="Rast P."/>
            <person name="Oberbeckmann S."/>
            <person name="Bunk B."/>
            <person name="Jeske O."/>
            <person name="Meyerdierks A."/>
            <person name="Storesund J.E."/>
            <person name="Kallscheuer N."/>
            <person name="Luecker S."/>
            <person name="Lage O.M."/>
            <person name="Pohl T."/>
            <person name="Merkel B.J."/>
            <person name="Hornburger P."/>
            <person name="Mueller R.-W."/>
            <person name="Bruemmer F."/>
            <person name="Labrenz M."/>
            <person name="Spormann A.M."/>
            <person name="Op den Camp H."/>
            <person name="Overmann J."/>
            <person name="Amann R."/>
            <person name="Jetten M.S.M."/>
            <person name="Mascher T."/>
            <person name="Medema M.H."/>
            <person name="Devos D.P."/>
            <person name="Kaster A.-K."/>
            <person name="Ovreas L."/>
            <person name="Rohde M."/>
            <person name="Galperin M.Y."/>
            <person name="Jogler C."/>
        </authorList>
    </citation>
    <scope>NUCLEOTIDE SEQUENCE [LARGE SCALE GENOMIC DNA]</scope>
    <source>
        <strain evidence="6 7">Mal48</strain>
    </source>
</reference>
<dbReference type="KEGG" id="tpol:Mal48_45730"/>
<dbReference type="Proteomes" id="UP000315724">
    <property type="component" value="Chromosome"/>
</dbReference>
<feature type="compositionally biased region" description="Acidic residues" evidence="4">
    <location>
        <begin position="350"/>
        <end position="360"/>
    </location>
</feature>
<dbReference type="PANTHER" id="PTHR43343:SF6">
    <property type="entry name" value="PROTEASE DO-LIKE 5, CHLOROPLASTIC ISOFORM X1"/>
    <property type="match status" value="1"/>
</dbReference>
<dbReference type="SUPFAM" id="SSF50494">
    <property type="entry name" value="Trypsin-like serine proteases"/>
    <property type="match status" value="1"/>
</dbReference>
<evidence type="ECO:0000256" key="4">
    <source>
        <dbReference type="SAM" id="MobiDB-lite"/>
    </source>
</evidence>
<evidence type="ECO:0000313" key="6">
    <source>
        <dbReference type="EMBL" id="QDT35297.1"/>
    </source>
</evidence>
<dbReference type="GO" id="GO:0006508">
    <property type="term" value="P:proteolysis"/>
    <property type="evidence" value="ECO:0007669"/>
    <property type="project" value="UniProtKB-KW"/>
</dbReference>
<dbReference type="RefSeq" id="WP_145204636.1">
    <property type="nucleotide sequence ID" value="NZ_CP036267.1"/>
</dbReference>
<evidence type="ECO:0000259" key="5">
    <source>
        <dbReference type="PROSITE" id="PS50106"/>
    </source>
</evidence>
<accession>A0A517QUN6</accession>
<feature type="domain" description="PDZ" evidence="5">
    <location>
        <begin position="165"/>
        <end position="244"/>
    </location>
</feature>
<dbReference type="Gene3D" id="2.30.42.10">
    <property type="match status" value="1"/>
</dbReference>
<dbReference type="SUPFAM" id="SSF50156">
    <property type="entry name" value="PDZ domain-like"/>
    <property type="match status" value="1"/>
</dbReference>
<name>A0A517QUN6_9PLAN</name>
<sequence>MKQLIPFRRASLVGLSFLLLLLVCVVPSASAEGQAEQLRRPFWLQGQQMRKAFAQAVKDQRERVVTLYSEEEEVALGAIVESDGWIATKASQIQKATLCELSDGRRIPFEYVGFDIDLDLALLKIDAKDLEPVDWQTEEPKVGEWLITTDSRELPVGGGVMSVSRREIPKSEARGVLGIQLEMVEEAIVEQVFPNSGAENAGLIPGDFIEKVGETEILGRRHLVETIATYRPGDTILLRIIREEKPLSISATLTHPFGGFLSRIAFQEQMGGPLSFRRDDFEAVYQHDTVLRPEECGGPVVTLAGKTVGINIARAGRTSTYVLPADLIVNRIADLKTGKFPPPLVKQPESEEPVGDESASDDSTGTDDSGSDNSDEE</sequence>
<evidence type="ECO:0000256" key="1">
    <source>
        <dbReference type="ARBA" id="ARBA00010541"/>
    </source>
</evidence>
<dbReference type="EMBL" id="CP036267">
    <property type="protein sequence ID" value="QDT35297.1"/>
    <property type="molecule type" value="Genomic_DNA"/>
</dbReference>
<dbReference type="PANTHER" id="PTHR43343">
    <property type="entry name" value="PEPTIDASE S12"/>
    <property type="match status" value="1"/>
</dbReference>
<dbReference type="InterPro" id="IPR036034">
    <property type="entry name" value="PDZ_sf"/>
</dbReference>
<dbReference type="OrthoDB" id="268129at2"/>
<keyword evidence="3" id="KW-0378">Hydrolase</keyword>
<dbReference type="GO" id="GO:0008233">
    <property type="term" value="F:peptidase activity"/>
    <property type="evidence" value="ECO:0007669"/>
    <property type="project" value="UniProtKB-KW"/>
</dbReference>
<evidence type="ECO:0000256" key="3">
    <source>
        <dbReference type="ARBA" id="ARBA00022801"/>
    </source>
</evidence>